<keyword evidence="2" id="KW-1185">Reference proteome</keyword>
<dbReference type="EMBL" id="JAWDGP010001377">
    <property type="protein sequence ID" value="KAK3792358.1"/>
    <property type="molecule type" value="Genomic_DNA"/>
</dbReference>
<evidence type="ECO:0000313" key="2">
    <source>
        <dbReference type="Proteomes" id="UP001283361"/>
    </source>
</evidence>
<comment type="caution">
    <text evidence="1">The sequence shown here is derived from an EMBL/GenBank/DDBJ whole genome shotgun (WGS) entry which is preliminary data.</text>
</comment>
<organism evidence="1 2">
    <name type="scientific">Elysia crispata</name>
    <name type="common">lettuce slug</name>
    <dbReference type="NCBI Taxonomy" id="231223"/>
    <lineage>
        <taxon>Eukaryota</taxon>
        <taxon>Metazoa</taxon>
        <taxon>Spiralia</taxon>
        <taxon>Lophotrochozoa</taxon>
        <taxon>Mollusca</taxon>
        <taxon>Gastropoda</taxon>
        <taxon>Heterobranchia</taxon>
        <taxon>Euthyneura</taxon>
        <taxon>Panpulmonata</taxon>
        <taxon>Sacoglossa</taxon>
        <taxon>Placobranchoidea</taxon>
        <taxon>Plakobranchidae</taxon>
        <taxon>Elysia</taxon>
    </lineage>
</organism>
<dbReference type="AlphaFoldDB" id="A0AAE1E4B1"/>
<reference evidence="1" key="1">
    <citation type="journal article" date="2023" name="G3 (Bethesda)">
        <title>A reference genome for the long-term kleptoplast-retaining sea slug Elysia crispata morphotype clarki.</title>
        <authorList>
            <person name="Eastman K.E."/>
            <person name="Pendleton A.L."/>
            <person name="Shaikh M.A."/>
            <person name="Suttiyut T."/>
            <person name="Ogas R."/>
            <person name="Tomko P."/>
            <person name="Gavelis G."/>
            <person name="Widhalm J.R."/>
            <person name="Wisecaver J.H."/>
        </authorList>
    </citation>
    <scope>NUCLEOTIDE SEQUENCE</scope>
    <source>
        <strain evidence="1">ECLA1</strain>
    </source>
</reference>
<dbReference type="Proteomes" id="UP001283361">
    <property type="component" value="Unassembled WGS sequence"/>
</dbReference>
<protein>
    <submittedName>
        <fullName evidence="1">Uncharacterized protein</fullName>
    </submittedName>
</protein>
<gene>
    <name evidence="1" type="ORF">RRG08_045902</name>
</gene>
<evidence type="ECO:0000313" key="1">
    <source>
        <dbReference type="EMBL" id="KAK3792358.1"/>
    </source>
</evidence>
<accession>A0AAE1E4B1</accession>
<sequence>MGNNLEGKVKKEKNNEVIIKETGRGDVNKKNEEMLRNEEDVMMIKEGEDPDVYEGSIDWFVLEESIRGGPGHSGGR</sequence>
<proteinExistence type="predicted"/>
<name>A0AAE1E4B1_9GAST</name>